<protein>
    <submittedName>
        <fullName evidence="10">Bi-domain-containing oxidoreductase</fullName>
    </submittedName>
</protein>
<dbReference type="Proteomes" id="UP001259492">
    <property type="component" value="Unassembled WGS sequence"/>
</dbReference>
<keyword evidence="11" id="KW-1185">Reference proteome</keyword>
<gene>
    <name evidence="10" type="ORF">RM697_11995</name>
</gene>
<dbReference type="Pfam" id="PF22725">
    <property type="entry name" value="GFO_IDH_MocA_C3"/>
    <property type="match status" value="1"/>
</dbReference>
<sequence length="714" mass="77817">MQQLTQKLGSGDMVIQEIPYPQVSKGMIVVKNHYSIISAGTEGSTVQAARKSLIGKAKERPQQVKQVLDTLKKQGPIQTYRAVMKKLDAYSPLGYSCAGEVVEVGEGITEFEIGDKVACAGAGYANHAEIVSVPTNLAVKLDSNINLKNAAYNTLGAISMQGVRQADLRLGETCVIIGLGLLGQLAALILKASGVTVIGVDVSEAAVKQAVKNNVVDLGLTRNSAGAEEQIFSITNGYGADAVVIAAATSSLDPINFAGAIARKKGKVVVLGAVPTGFDRDPYWYRKELELKMACSYGPGRYDLNYEEKGIDYPLPYVRWTQNRNMQAFQELIAKERIDIDYLTTHEFNFEDAPKAFDLVVNKSEPFTGIALKYDIDKEHNKKAIITSTSQQLGKLNISFIGAGSYAQGNLLPNIPNSNDVKRVGVLTNTGTTSKRVAEKFNFQFCATKEEDIFSEKTNTLFVATRHDSHASYVLKALQNSINVFVEKPLCLQESELEDIIDAKANIDKVVMVGFNRRFSPLTQRIKEKFGEGPMSMIYRINAGAIPKDTWIQDMEIGGGRVLGEVCHFVDYLTFINGSLPIKVSAQSLPDAHGLNDTLNIIIKFENGSTGTIAYYANGSKSLTKEYFEVYSTGSTAILNDFKELKIYGKGKPSKKKLMNQNKGQKEMVEAFIGGLLKDGKAPIPFNDILAVTKASFAVLESIKTGGQQVEISI</sequence>
<evidence type="ECO:0000259" key="7">
    <source>
        <dbReference type="Pfam" id="PF01408"/>
    </source>
</evidence>
<dbReference type="Gene3D" id="3.90.180.10">
    <property type="entry name" value="Medium-chain alcohol dehydrogenases, catalytic domain"/>
    <property type="match status" value="2"/>
</dbReference>
<evidence type="ECO:0000256" key="4">
    <source>
        <dbReference type="ARBA" id="ARBA00022833"/>
    </source>
</evidence>
<organism evidence="10 11">
    <name type="scientific">Microcosmobacter mediterraneus</name>
    <dbReference type="NCBI Taxonomy" id="3075607"/>
    <lineage>
        <taxon>Bacteria</taxon>
        <taxon>Pseudomonadati</taxon>
        <taxon>Bacteroidota</taxon>
        <taxon>Flavobacteriia</taxon>
        <taxon>Flavobacteriales</taxon>
        <taxon>Flavobacteriaceae</taxon>
        <taxon>Microcosmobacter</taxon>
    </lineage>
</organism>
<dbReference type="InterPro" id="IPR013154">
    <property type="entry name" value="ADH-like_N"/>
</dbReference>
<dbReference type="RefSeq" id="WP_311428141.1">
    <property type="nucleotide sequence ID" value="NZ_JAVRIA010000007.1"/>
</dbReference>
<dbReference type="Pfam" id="PF08240">
    <property type="entry name" value="ADH_N"/>
    <property type="match status" value="1"/>
</dbReference>
<dbReference type="PANTHER" id="PTHR43350">
    <property type="entry name" value="NAD-DEPENDENT ALCOHOL DEHYDROGENASE"/>
    <property type="match status" value="1"/>
</dbReference>
<dbReference type="CDD" id="cd08255">
    <property type="entry name" value="2-desacetyl-2-hydroxyethyl_bacteriochlorophyllide_like"/>
    <property type="match status" value="1"/>
</dbReference>
<keyword evidence="4" id="KW-0862">Zinc</keyword>
<dbReference type="Pfam" id="PF01408">
    <property type="entry name" value="GFO_IDH_MocA"/>
    <property type="match status" value="1"/>
</dbReference>
<comment type="cofactor">
    <cofactor evidence="1">
        <name>Zn(2+)</name>
        <dbReference type="ChEBI" id="CHEBI:29105"/>
    </cofactor>
</comment>
<dbReference type="SUPFAM" id="SSF51735">
    <property type="entry name" value="NAD(P)-binding Rossmann-fold domains"/>
    <property type="match status" value="2"/>
</dbReference>
<evidence type="ECO:0000256" key="3">
    <source>
        <dbReference type="ARBA" id="ARBA00022723"/>
    </source>
</evidence>
<dbReference type="InterPro" id="IPR011032">
    <property type="entry name" value="GroES-like_sf"/>
</dbReference>
<dbReference type="EMBL" id="JAVRIA010000007">
    <property type="protein sequence ID" value="MDT0559378.1"/>
    <property type="molecule type" value="Genomic_DNA"/>
</dbReference>
<evidence type="ECO:0000313" key="10">
    <source>
        <dbReference type="EMBL" id="MDT0559378.1"/>
    </source>
</evidence>
<keyword evidence="5" id="KW-0560">Oxidoreductase</keyword>
<evidence type="ECO:0000313" key="11">
    <source>
        <dbReference type="Proteomes" id="UP001259492"/>
    </source>
</evidence>
<feature type="domain" description="Gfo/Idh/MocA-like oxidoreductase N-terminal" evidence="7">
    <location>
        <begin position="397"/>
        <end position="515"/>
    </location>
</feature>
<dbReference type="InterPro" id="IPR055170">
    <property type="entry name" value="GFO_IDH_MocA-like_dom"/>
</dbReference>
<feature type="domain" description="GFO/IDH/MocA-like oxidoreductase" evidence="9">
    <location>
        <begin position="547"/>
        <end position="631"/>
    </location>
</feature>
<evidence type="ECO:0000259" key="9">
    <source>
        <dbReference type="Pfam" id="PF22725"/>
    </source>
</evidence>
<keyword evidence="3" id="KW-0479">Metal-binding</keyword>
<comment type="caution">
    <text evidence="10">The sequence shown here is derived from an EMBL/GenBank/DDBJ whole genome shotgun (WGS) entry which is preliminary data.</text>
</comment>
<evidence type="ECO:0000256" key="5">
    <source>
        <dbReference type="ARBA" id="ARBA00023002"/>
    </source>
</evidence>
<dbReference type="InterPro" id="IPR036291">
    <property type="entry name" value="NAD(P)-bd_dom_sf"/>
</dbReference>
<evidence type="ECO:0000256" key="2">
    <source>
        <dbReference type="ARBA" id="ARBA00008072"/>
    </source>
</evidence>
<dbReference type="Gene3D" id="3.30.360.10">
    <property type="entry name" value="Dihydrodipicolinate Reductase, domain 2"/>
    <property type="match status" value="1"/>
</dbReference>
<dbReference type="Gene3D" id="3.40.50.720">
    <property type="entry name" value="NAD(P)-binding Rossmann-like Domain"/>
    <property type="match status" value="2"/>
</dbReference>
<evidence type="ECO:0000256" key="1">
    <source>
        <dbReference type="ARBA" id="ARBA00001947"/>
    </source>
</evidence>
<dbReference type="PANTHER" id="PTHR43350:SF19">
    <property type="entry name" value="D-GULOSIDE 3-DEHYDROGENASE"/>
    <property type="match status" value="1"/>
</dbReference>
<feature type="domain" description="Alcohol dehydrogenase-like N-terminal" evidence="8">
    <location>
        <begin position="91"/>
        <end position="141"/>
    </location>
</feature>
<comment type="similarity">
    <text evidence="2">Belongs to the zinc-containing alcohol dehydrogenase family.</text>
</comment>
<proteinExistence type="inferred from homology"/>
<evidence type="ECO:0000259" key="8">
    <source>
        <dbReference type="Pfam" id="PF08240"/>
    </source>
</evidence>
<evidence type="ECO:0000259" key="6">
    <source>
        <dbReference type="Pfam" id="PF00107"/>
    </source>
</evidence>
<dbReference type="SUPFAM" id="SSF50129">
    <property type="entry name" value="GroES-like"/>
    <property type="match status" value="1"/>
</dbReference>
<dbReference type="InterPro" id="IPR013149">
    <property type="entry name" value="ADH-like_C"/>
</dbReference>
<reference evidence="10 11" key="1">
    <citation type="submission" date="2023-09" db="EMBL/GenBank/DDBJ databases">
        <authorList>
            <person name="Rey-Velasco X."/>
        </authorList>
    </citation>
    <scope>NUCLEOTIDE SEQUENCE [LARGE SCALE GENOMIC DNA]</scope>
    <source>
        <strain evidence="10 11">W332</strain>
    </source>
</reference>
<dbReference type="InterPro" id="IPR000683">
    <property type="entry name" value="Gfo/Idh/MocA-like_OxRdtase_N"/>
</dbReference>
<name>A0ABU2YQN8_9FLAO</name>
<feature type="domain" description="Alcohol dehydrogenase-like C-terminal" evidence="6">
    <location>
        <begin position="182"/>
        <end position="294"/>
    </location>
</feature>
<dbReference type="Pfam" id="PF00107">
    <property type="entry name" value="ADH_zinc_N"/>
    <property type="match status" value="1"/>
</dbReference>
<accession>A0ABU2YQN8</accession>
<dbReference type="SUPFAM" id="SSF55347">
    <property type="entry name" value="Glyceraldehyde-3-phosphate dehydrogenase-like, C-terminal domain"/>
    <property type="match status" value="1"/>
</dbReference>